<dbReference type="AlphaFoldDB" id="A0AA43RL78"/>
<feature type="domain" description="Plasmid pRiA4b Orf3-like" evidence="1">
    <location>
        <begin position="2"/>
        <end position="141"/>
    </location>
</feature>
<evidence type="ECO:0008006" key="5">
    <source>
        <dbReference type="Google" id="ProtNLM"/>
    </source>
</evidence>
<reference evidence="3" key="1">
    <citation type="submission" date="2023-07" db="EMBL/GenBank/DDBJ databases">
        <title>Between Cages and Wild: Unraveling the Impact of Captivity on Animal Microbiomes and Antimicrobial Resistance.</title>
        <authorList>
            <person name="Schmartz G.P."/>
            <person name="Rehner J."/>
            <person name="Schuff M.J."/>
            <person name="Becker S.L."/>
            <person name="Kravczyk M."/>
            <person name="Gurevich A."/>
            <person name="Francke R."/>
            <person name="Mueller R."/>
            <person name="Keller V."/>
            <person name="Keller A."/>
        </authorList>
    </citation>
    <scope>NUCLEOTIDE SEQUENCE</scope>
    <source>
        <strain evidence="3">S39M_St_73</strain>
    </source>
</reference>
<dbReference type="Pfam" id="PF23988">
    <property type="entry name" value="DUF7309"/>
    <property type="match status" value="1"/>
</dbReference>
<evidence type="ECO:0000259" key="1">
    <source>
        <dbReference type="Pfam" id="PF07929"/>
    </source>
</evidence>
<dbReference type="InterPro" id="IPR055733">
    <property type="entry name" value="DUF7309"/>
</dbReference>
<proteinExistence type="predicted"/>
<evidence type="ECO:0000313" key="4">
    <source>
        <dbReference type="Proteomes" id="UP001171751"/>
    </source>
</evidence>
<evidence type="ECO:0000259" key="2">
    <source>
        <dbReference type="Pfam" id="PF23988"/>
    </source>
</evidence>
<feature type="domain" description="DUF7309" evidence="2">
    <location>
        <begin position="190"/>
        <end position="355"/>
    </location>
</feature>
<sequence>MIYELKIELFGGQVPVTRILHVNSEISFKQLHYVIQTAFDWSGLRPHIFLLHEKDKVQALTKLNEMNQPALEYFREWHVFEEKNHKITTFLNEPGDSIIYEYYQNYKKRRYHLVELVDIIEAEPGKVYPYCAGAEYLSPKEAHASRTSKSHQSLNSDNVCSLTDQINYLLLEETIILSEPMIDKETYYQKKLQKAAVEFLYQKNWEILSEDQIFSVIDYNTGIQLFCSVSGSDGDDPGLSIFVGDSSFLELQNSSKFYHETNNAMETLNQLQNFYGIGIVFKDEKLFPESMQSLVSQFRELRNPHPLETTKELAPIYFSYKSNAPSTEKLTSSEMRWLLLCLEQVREVSDLVKKGLIVPSISGSNTLLERAYSLIYKQFINQEIYLTRR</sequence>
<name>A0AA43RL78_9LACT</name>
<protein>
    <recommendedName>
        <fullName evidence="5">YcaO domain-containing protein</fullName>
    </recommendedName>
</protein>
<dbReference type="InterPro" id="IPR012912">
    <property type="entry name" value="Plasmid_pRiA4b_Orf3-like"/>
</dbReference>
<dbReference type="InterPro" id="IPR024047">
    <property type="entry name" value="MM3350-like_sf"/>
</dbReference>
<dbReference type="EMBL" id="JAUNQW010000004">
    <property type="protein sequence ID" value="MDO5457036.1"/>
    <property type="molecule type" value="Genomic_DNA"/>
</dbReference>
<evidence type="ECO:0000313" key="3">
    <source>
        <dbReference type="EMBL" id="MDO5457036.1"/>
    </source>
</evidence>
<accession>A0AA43RL78</accession>
<comment type="caution">
    <text evidence="3">The sequence shown here is derived from an EMBL/GenBank/DDBJ whole genome shotgun (WGS) entry which is preliminary data.</text>
</comment>
<dbReference type="SUPFAM" id="SSF159941">
    <property type="entry name" value="MM3350-like"/>
    <property type="match status" value="1"/>
</dbReference>
<dbReference type="Proteomes" id="UP001171751">
    <property type="component" value="Unassembled WGS sequence"/>
</dbReference>
<keyword evidence="4" id="KW-1185">Reference proteome</keyword>
<dbReference type="Gene3D" id="3.10.290.30">
    <property type="entry name" value="MM3350-like"/>
    <property type="match status" value="1"/>
</dbReference>
<organism evidence="3 4">
    <name type="scientific">Atopococcus tabaci</name>
    <dbReference type="NCBI Taxonomy" id="269774"/>
    <lineage>
        <taxon>Bacteria</taxon>
        <taxon>Bacillati</taxon>
        <taxon>Bacillota</taxon>
        <taxon>Bacilli</taxon>
        <taxon>Lactobacillales</taxon>
        <taxon>Carnobacteriaceae</taxon>
        <taxon>Atopococcus</taxon>
    </lineage>
</organism>
<gene>
    <name evidence="3" type="ORF">Q4F26_01695</name>
</gene>
<dbReference type="Pfam" id="PF07929">
    <property type="entry name" value="PRiA4_ORF3"/>
    <property type="match status" value="1"/>
</dbReference>